<dbReference type="PANTHER" id="PTHR47245">
    <property type="entry name" value="PEPTIDYLPROLYL ISOMERASE"/>
    <property type="match status" value="1"/>
</dbReference>
<keyword evidence="1" id="KW-0697">Rotamase</keyword>
<keyword evidence="1 4" id="KW-0413">Isomerase</keyword>
<evidence type="ECO:0000313" key="5">
    <source>
        <dbReference type="Proteomes" id="UP000262583"/>
    </source>
</evidence>
<reference evidence="4 5" key="1">
    <citation type="submission" date="2018-05" db="EMBL/GenBank/DDBJ databases">
        <title>A metagenomic window into the 2 km-deep terrestrial subsurface aquifer revealed taxonomically and functionally diverse microbial community comprising novel uncultured bacterial lineages.</title>
        <authorList>
            <person name="Kadnikov V.V."/>
            <person name="Mardanov A.V."/>
            <person name="Beletsky A.V."/>
            <person name="Banks D."/>
            <person name="Pimenov N.V."/>
            <person name="Frank Y.A."/>
            <person name="Karnachuk O.V."/>
            <person name="Ravin N.V."/>
        </authorList>
    </citation>
    <scope>NUCLEOTIDE SEQUENCE [LARGE SCALE GENOMIC DNA]</scope>
    <source>
        <strain evidence="4">BY</strain>
    </source>
</reference>
<protein>
    <submittedName>
        <fullName evidence="4">Survival protein SurA (Peptidyl-prolyl cis-trans isomerase SurA)</fullName>
    </submittedName>
</protein>
<feature type="compositionally biased region" description="Low complexity" evidence="2">
    <location>
        <begin position="328"/>
        <end position="345"/>
    </location>
</feature>
<evidence type="ECO:0000259" key="3">
    <source>
        <dbReference type="PROSITE" id="PS50198"/>
    </source>
</evidence>
<dbReference type="InterPro" id="IPR050245">
    <property type="entry name" value="PrsA_foldase"/>
</dbReference>
<dbReference type="PANTHER" id="PTHR47245:SF2">
    <property type="entry name" value="PEPTIDYL-PROLYL CIS-TRANS ISOMERASE HP_0175-RELATED"/>
    <property type="match status" value="1"/>
</dbReference>
<sequence>MQAAGQVADGVLARVNEDVILASDLREVLREKGWDGSGDPIAAASVEHVRALLDRTLLLQAAKKMGGSDPDAEILDQVESMVTRIRSQYPSETEFRREVIAQYGSVEAFKRELQKKATLDWKIGRAIHSRFTITDADVARFEAECRAKGRIPESYHLRRLGVPVDSETSRGRQQALAQVKQILDDATARGLGFAETVRRFTLVPGERETAGDLGFIPAEQLAPDVRRAVQKLEPGQVTEPILAGNYASIFYLEAKRGPRSTLYEQRFLETRDKLLGELRKKARLQVFDPRLARKIPKEYAECVEPTVLAATSLATGARVVEGQNEDGASTNPAASESPSPTPSRAFPAKLFSRFQRN</sequence>
<dbReference type="InterPro" id="IPR046357">
    <property type="entry name" value="PPIase_dom_sf"/>
</dbReference>
<feature type="region of interest" description="Disordered" evidence="2">
    <location>
        <begin position="321"/>
        <end position="357"/>
    </location>
</feature>
<feature type="domain" description="PpiC" evidence="3">
    <location>
        <begin position="152"/>
        <end position="254"/>
    </location>
</feature>
<dbReference type="Gene3D" id="1.10.4030.10">
    <property type="entry name" value="Porin chaperone SurA, peptide-binding domain"/>
    <property type="match status" value="1"/>
</dbReference>
<proteinExistence type="predicted"/>
<organism evidence="4 5">
    <name type="scientific">Sumerlaea chitinivorans</name>
    <dbReference type="NCBI Taxonomy" id="2250252"/>
    <lineage>
        <taxon>Bacteria</taxon>
        <taxon>Candidatus Sumerlaeota</taxon>
        <taxon>Candidatus Sumerlaeia</taxon>
        <taxon>Candidatus Sumerlaeales</taxon>
        <taxon>Candidatus Sumerlaeaceae</taxon>
        <taxon>Candidatus Sumerlaea</taxon>
    </lineage>
</organism>
<accession>A0A2Z4Y7Z4</accession>
<dbReference type="SUPFAM" id="SSF109998">
    <property type="entry name" value="Triger factor/SurA peptide-binding domain-like"/>
    <property type="match status" value="1"/>
</dbReference>
<evidence type="ECO:0000313" key="4">
    <source>
        <dbReference type="EMBL" id="AXA36545.1"/>
    </source>
</evidence>
<dbReference type="InterPro" id="IPR000297">
    <property type="entry name" value="PPIase_PpiC"/>
</dbReference>
<gene>
    <name evidence="4" type="ORF">BRCON_1768</name>
</gene>
<evidence type="ECO:0000256" key="1">
    <source>
        <dbReference type="PROSITE-ProRule" id="PRU00278"/>
    </source>
</evidence>
<dbReference type="PROSITE" id="PS50198">
    <property type="entry name" value="PPIC_PPIASE_2"/>
    <property type="match status" value="1"/>
</dbReference>
<dbReference type="Proteomes" id="UP000262583">
    <property type="component" value="Chromosome"/>
</dbReference>
<dbReference type="AlphaFoldDB" id="A0A2Z4Y7Z4"/>
<dbReference type="Pfam" id="PF00639">
    <property type="entry name" value="Rotamase"/>
    <property type="match status" value="1"/>
</dbReference>
<dbReference type="GO" id="GO:0003755">
    <property type="term" value="F:peptidyl-prolyl cis-trans isomerase activity"/>
    <property type="evidence" value="ECO:0007669"/>
    <property type="project" value="UniProtKB-KW"/>
</dbReference>
<name>A0A2Z4Y7Z4_SUMC1</name>
<evidence type="ECO:0000256" key="2">
    <source>
        <dbReference type="SAM" id="MobiDB-lite"/>
    </source>
</evidence>
<dbReference type="EMBL" id="CP030759">
    <property type="protein sequence ID" value="AXA36545.1"/>
    <property type="molecule type" value="Genomic_DNA"/>
</dbReference>
<dbReference type="KEGG" id="schv:BRCON_1768"/>
<dbReference type="Gene3D" id="3.10.50.40">
    <property type="match status" value="1"/>
</dbReference>
<dbReference type="SUPFAM" id="SSF54534">
    <property type="entry name" value="FKBP-like"/>
    <property type="match status" value="1"/>
</dbReference>
<dbReference type="InterPro" id="IPR027304">
    <property type="entry name" value="Trigger_fact/SurA_dom_sf"/>
</dbReference>